<dbReference type="Proteomes" id="UP001305779">
    <property type="component" value="Unassembled WGS sequence"/>
</dbReference>
<evidence type="ECO:0000256" key="1">
    <source>
        <dbReference type="SAM" id="Phobius"/>
    </source>
</evidence>
<reference evidence="2 3" key="1">
    <citation type="journal article" date="2023" name="G3 (Bethesda)">
        <title>A chromosome-level genome assembly of Zasmidium syzygii isolated from banana leaves.</title>
        <authorList>
            <person name="van Westerhoven A.C."/>
            <person name="Mehrabi R."/>
            <person name="Talebi R."/>
            <person name="Steentjes M.B.F."/>
            <person name="Corcolon B."/>
            <person name="Chong P.A."/>
            <person name="Kema G.H.J."/>
            <person name="Seidl M.F."/>
        </authorList>
    </citation>
    <scope>NUCLEOTIDE SEQUENCE [LARGE SCALE GENOMIC DNA]</scope>
    <source>
        <strain evidence="2 3">P124</strain>
    </source>
</reference>
<keyword evidence="1" id="KW-0812">Transmembrane</keyword>
<keyword evidence="3" id="KW-1185">Reference proteome</keyword>
<protein>
    <submittedName>
        <fullName evidence="2">Uncharacterized protein</fullName>
    </submittedName>
</protein>
<gene>
    <name evidence="2" type="ORF">PRZ48_014657</name>
</gene>
<evidence type="ECO:0000313" key="2">
    <source>
        <dbReference type="EMBL" id="KAK4494359.1"/>
    </source>
</evidence>
<accession>A0ABR0DYX5</accession>
<name>A0ABR0DYX5_ZASCE</name>
<dbReference type="EMBL" id="JAXOVC010000014">
    <property type="protein sequence ID" value="KAK4494359.1"/>
    <property type="molecule type" value="Genomic_DNA"/>
</dbReference>
<feature type="transmembrane region" description="Helical" evidence="1">
    <location>
        <begin position="48"/>
        <end position="69"/>
    </location>
</feature>
<feature type="transmembrane region" description="Helical" evidence="1">
    <location>
        <begin position="126"/>
        <end position="147"/>
    </location>
</feature>
<comment type="caution">
    <text evidence="2">The sequence shown here is derived from an EMBL/GenBank/DDBJ whole genome shotgun (WGS) entry which is preliminary data.</text>
</comment>
<sequence>MAISFTEFLLGHCITELVLYVCKTFVRPQFKRVTGKDWPNWQAGLYRIVLNAVVMLLLAATHHTGLALLNLTIVEKSLPNTCDACIAAKGAKGQAMWPCQRDAMYEWTAAAASGHIGLWNLVQIAMIRNIVVSCIVAVAWHLFATYFKVGKTSATSSAVLPPPEKGEPHIKVE</sequence>
<keyword evidence="1" id="KW-1133">Transmembrane helix</keyword>
<keyword evidence="1" id="KW-0472">Membrane</keyword>
<organism evidence="2 3">
    <name type="scientific">Zasmidium cellare</name>
    <name type="common">Wine cellar mold</name>
    <name type="synonym">Racodium cellare</name>
    <dbReference type="NCBI Taxonomy" id="395010"/>
    <lineage>
        <taxon>Eukaryota</taxon>
        <taxon>Fungi</taxon>
        <taxon>Dikarya</taxon>
        <taxon>Ascomycota</taxon>
        <taxon>Pezizomycotina</taxon>
        <taxon>Dothideomycetes</taxon>
        <taxon>Dothideomycetidae</taxon>
        <taxon>Mycosphaerellales</taxon>
        <taxon>Mycosphaerellaceae</taxon>
        <taxon>Zasmidium</taxon>
    </lineage>
</organism>
<proteinExistence type="predicted"/>
<evidence type="ECO:0000313" key="3">
    <source>
        <dbReference type="Proteomes" id="UP001305779"/>
    </source>
</evidence>